<protein>
    <recommendedName>
        <fullName evidence="1">Protein phosphatase</fullName>
        <ecNumber evidence="1">3.1.3.16</ecNumber>
    </recommendedName>
</protein>
<evidence type="ECO:0000256" key="1">
    <source>
        <dbReference type="RuleBase" id="RU366020"/>
    </source>
</evidence>
<gene>
    <name evidence="4" type="primary">g6314</name>
    <name evidence="4" type="ORF">VP750_LOCUS5411</name>
</gene>
<evidence type="ECO:0000313" key="5">
    <source>
        <dbReference type="Proteomes" id="UP001497392"/>
    </source>
</evidence>
<dbReference type="SMART" id="SM00331">
    <property type="entry name" value="PP2C_SIG"/>
    <property type="match status" value="1"/>
</dbReference>
<comment type="cofactor">
    <cofactor evidence="1">
        <name>Mn(2+)</name>
        <dbReference type="ChEBI" id="CHEBI:29035"/>
    </cofactor>
</comment>
<organism evidence="4 5">
    <name type="scientific">Coccomyxa viridis</name>
    <dbReference type="NCBI Taxonomy" id="1274662"/>
    <lineage>
        <taxon>Eukaryota</taxon>
        <taxon>Viridiplantae</taxon>
        <taxon>Chlorophyta</taxon>
        <taxon>core chlorophytes</taxon>
        <taxon>Trebouxiophyceae</taxon>
        <taxon>Trebouxiophyceae incertae sedis</taxon>
        <taxon>Coccomyxaceae</taxon>
        <taxon>Coccomyxa</taxon>
    </lineage>
</organism>
<comment type="catalytic activity">
    <reaction evidence="1">
        <text>O-phospho-L-seryl-[protein] + H2O = L-seryl-[protein] + phosphate</text>
        <dbReference type="Rhea" id="RHEA:20629"/>
        <dbReference type="Rhea" id="RHEA-COMP:9863"/>
        <dbReference type="Rhea" id="RHEA-COMP:11604"/>
        <dbReference type="ChEBI" id="CHEBI:15377"/>
        <dbReference type="ChEBI" id="CHEBI:29999"/>
        <dbReference type="ChEBI" id="CHEBI:43474"/>
        <dbReference type="ChEBI" id="CHEBI:83421"/>
        <dbReference type="EC" id="3.1.3.16"/>
    </reaction>
</comment>
<comment type="catalytic activity">
    <reaction evidence="1">
        <text>O-phospho-L-threonyl-[protein] + H2O = L-threonyl-[protein] + phosphate</text>
        <dbReference type="Rhea" id="RHEA:47004"/>
        <dbReference type="Rhea" id="RHEA-COMP:11060"/>
        <dbReference type="Rhea" id="RHEA-COMP:11605"/>
        <dbReference type="ChEBI" id="CHEBI:15377"/>
        <dbReference type="ChEBI" id="CHEBI:30013"/>
        <dbReference type="ChEBI" id="CHEBI:43474"/>
        <dbReference type="ChEBI" id="CHEBI:61977"/>
        <dbReference type="EC" id="3.1.3.16"/>
    </reaction>
</comment>
<keyword evidence="5" id="KW-1185">Reference proteome</keyword>
<dbReference type="EC" id="3.1.3.16" evidence="1"/>
<keyword evidence="1" id="KW-0904">Protein phosphatase</keyword>
<dbReference type="PANTHER" id="PTHR12320">
    <property type="entry name" value="PROTEIN PHOSPHATASE 2C"/>
    <property type="match status" value="1"/>
</dbReference>
<comment type="caution">
    <text evidence="4">The sequence shown here is derived from an EMBL/GenBank/DDBJ whole genome shotgun (WGS) entry which is preliminary data.</text>
</comment>
<feature type="compositionally biased region" description="Low complexity" evidence="2">
    <location>
        <begin position="141"/>
        <end position="159"/>
    </location>
</feature>
<dbReference type="PANTHER" id="PTHR12320:SF1">
    <property type="entry name" value="PROTEIN PHOSPHATASE PTC7 HOMOLOG"/>
    <property type="match status" value="1"/>
</dbReference>
<feature type="region of interest" description="Disordered" evidence="2">
    <location>
        <begin position="130"/>
        <end position="162"/>
    </location>
</feature>
<evidence type="ECO:0000259" key="3">
    <source>
        <dbReference type="PROSITE" id="PS51746"/>
    </source>
</evidence>
<dbReference type="Proteomes" id="UP001497392">
    <property type="component" value="Unassembled WGS sequence"/>
</dbReference>
<keyword evidence="1" id="KW-0479">Metal-binding</keyword>
<reference evidence="4 5" key="1">
    <citation type="submission" date="2024-06" db="EMBL/GenBank/DDBJ databases">
        <authorList>
            <person name="Kraege A."/>
            <person name="Thomma B."/>
        </authorList>
    </citation>
    <scope>NUCLEOTIDE SEQUENCE [LARGE SCALE GENOMIC DNA]</scope>
</reference>
<dbReference type="InterPro" id="IPR036457">
    <property type="entry name" value="PPM-type-like_dom_sf"/>
</dbReference>
<dbReference type="SUPFAM" id="SSF81606">
    <property type="entry name" value="PP2C-like"/>
    <property type="match status" value="1"/>
</dbReference>
<keyword evidence="1" id="KW-0464">Manganese</keyword>
<accession>A0ABP1G1N5</accession>
<feature type="compositionally biased region" description="Low complexity" evidence="2">
    <location>
        <begin position="385"/>
        <end position="397"/>
    </location>
</feature>
<feature type="region of interest" description="Disordered" evidence="2">
    <location>
        <begin position="371"/>
        <end position="427"/>
    </location>
</feature>
<comment type="similarity">
    <text evidence="1">Belongs to the PP2C family.</text>
</comment>
<dbReference type="EMBL" id="CAXHTA020000009">
    <property type="protein sequence ID" value="CAL5223752.1"/>
    <property type="molecule type" value="Genomic_DNA"/>
</dbReference>
<evidence type="ECO:0000256" key="2">
    <source>
        <dbReference type="SAM" id="MobiDB-lite"/>
    </source>
</evidence>
<dbReference type="PROSITE" id="PS51746">
    <property type="entry name" value="PPM_2"/>
    <property type="match status" value="1"/>
</dbReference>
<evidence type="ECO:0000313" key="4">
    <source>
        <dbReference type="EMBL" id="CAL5223752.1"/>
    </source>
</evidence>
<keyword evidence="1" id="KW-0460">Magnesium</keyword>
<sequence>MGALEAFKQQKPLNRLQNGRRGLKCFQNSSPGARVSASAAVTDEATVSTSQSRETKQLRLVFGTKVLPHPDKASYGGEDAFFVSEAGGGAMGVADGVGGWQESGVNPAEYSRTFMRIACHYFEGKTIHPVTPSEIKDDSSSLKATDSDASSSAGTESDGMQAENPQKVADMLTARGALAAAHAGTRLPGSSTACVLRLNRLQRTVETANLGDSGFMLVRKRKVVYRSPVLQHFFDCPLQFGAVPDFSESTDNAEDAAVAELQVQPGDVLLAGSDGLWDNCYDPELLQLLPEQPEGAQQAAGAIAELARQHANDQTFKSPYTQEALKQGYDVPWWEKIKTASFADGKFELGTLTGGKIDDITVLVAVVTEEDVPLEEPSSPVAEDAASATEGSNGSSTSEEEQLGTAGPEEIGAANSATPQMPDGTET</sequence>
<dbReference type="SMART" id="SM00332">
    <property type="entry name" value="PP2Cc"/>
    <property type="match status" value="1"/>
</dbReference>
<keyword evidence="1" id="KW-0378">Hydrolase</keyword>
<dbReference type="Gene3D" id="3.60.40.10">
    <property type="entry name" value="PPM-type phosphatase domain"/>
    <property type="match status" value="1"/>
</dbReference>
<dbReference type="InterPro" id="IPR001932">
    <property type="entry name" value="PPM-type_phosphatase-like_dom"/>
</dbReference>
<comment type="cofactor">
    <cofactor evidence="1">
        <name>Mg(2+)</name>
        <dbReference type="ChEBI" id="CHEBI:18420"/>
    </cofactor>
</comment>
<name>A0ABP1G1N5_9CHLO</name>
<feature type="domain" description="PPM-type phosphatase" evidence="3">
    <location>
        <begin position="61"/>
        <end position="367"/>
    </location>
</feature>
<dbReference type="InterPro" id="IPR039123">
    <property type="entry name" value="PPTC7"/>
</dbReference>
<proteinExistence type="inferred from homology"/>